<evidence type="ECO:0000313" key="1">
    <source>
        <dbReference type="EMBL" id="RNA25385.1"/>
    </source>
</evidence>
<organism evidence="1 2">
    <name type="scientific">Brachionus plicatilis</name>
    <name type="common">Marine rotifer</name>
    <name type="synonym">Brachionus muelleri</name>
    <dbReference type="NCBI Taxonomy" id="10195"/>
    <lineage>
        <taxon>Eukaryota</taxon>
        <taxon>Metazoa</taxon>
        <taxon>Spiralia</taxon>
        <taxon>Gnathifera</taxon>
        <taxon>Rotifera</taxon>
        <taxon>Eurotatoria</taxon>
        <taxon>Monogononta</taxon>
        <taxon>Pseudotrocha</taxon>
        <taxon>Ploima</taxon>
        <taxon>Brachionidae</taxon>
        <taxon>Brachionus</taxon>
    </lineage>
</organism>
<proteinExistence type="predicted"/>
<comment type="caution">
    <text evidence="1">The sequence shown here is derived from an EMBL/GenBank/DDBJ whole genome shotgun (WGS) entry which is preliminary data.</text>
</comment>
<evidence type="ECO:0000313" key="2">
    <source>
        <dbReference type="Proteomes" id="UP000276133"/>
    </source>
</evidence>
<gene>
    <name evidence="1" type="ORF">BpHYR1_029513</name>
</gene>
<dbReference type="EMBL" id="REGN01002934">
    <property type="protein sequence ID" value="RNA25385.1"/>
    <property type="molecule type" value="Genomic_DNA"/>
</dbReference>
<keyword evidence="2" id="KW-1185">Reference proteome</keyword>
<reference evidence="1 2" key="1">
    <citation type="journal article" date="2018" name="Sci. Rep.">
        <title>Genomic signatures of local adaptation to the degree of environmental predictability in rotifers.</title>
        <authorList>
            <person name="Franch-Gras L."/>
            <person name="Hahn C."/>
            <person name="Garcia-Roger E.M."/>
            <person name="Carmona M.J."/>
            <person name="Serra M."/>
            <person name="Gomez A."/>
        </authorList>
    </citation>
    <scope>NUCLEOTIDE SEQUENCE [LARGE SCALE GENOMIC DNA]</scope>
    <source>
        <strain evidence="1">HYR1</strain>
    </source>
</reference>
<sequence length="70" mass="8145">MFEYLNHLNRVEKLTGRNLSCIIQIIVHECFIDNCNNNAFHKIEVGLCINIPISASRLMEKFFDFASKNL</sequence>
<dbReference type="AlphaFoldDB" id="A0A3M7RPW9"/>
<accession>A0A3M7RPW9</accession>
<dbReference type="Proteomes" id="UP000276133">
    <property type="component" value="Unassembled WGS sequence"/>
</dbReference>
<name>A0A3M7RPW9_BRAPC</name>
<protein>
    <submittedName>
        <fullName evidence="1">Uncharacterized protein</fullName>
    </submittedName>
</protein>